<reference evidence="4" key="1">
    <citation type="submission" date="2024-06" db="EMBL/GenBank/DDBJ databases">
        <authorList>
            <person name="Ryan C."/>
        </authorList>
    </citation>
    <scope>NUCLEOTIDE SEQUENCE [LARGE SCALE GENOMIC DNA]</scope>
</reference>
<evidence type="ECO:0000256" key="1">
    <source>
        <dbReference type="SAM" id="MobiDB-lite"/>
    </source>
</evidence>
<dbReference type="SMART" id="SM00256">
    <property type="entry name" value="FBOX"/>
    <property type="match status" value="1"/>
</dbReference>
<accession>A0ABC9EX36</accession>
<dbReference type="Pfam" id="PF12937">
    <property type="entry name" value="F-box-like"/>
    <property type="match status" value="1"/>
</dbReference>
<evidence type="ECO:0000313" key="4">
    <source>
        <dbReference type="Proteomes" id="UP001497457"/>
    </source>
</evidence>
<reference evidence="3 4" key="2">
    <citation type="submission" date="2024-10" db="EMBL/GenBank/DDBJ databases">
        <authorList>
            <person name="Ryan C."/>
        </authorList>
    </citation>
    <scope>NUCLEOTIDE SEQUENCE [LARGE SCALE GENOMIC DNA]</scope>
</reference>
<gene>
    <name evidence="3" type="ORF">URODEC1_LOCUS99710</name>
</gene>
<dbReference type="EMBL" id="OZ075115">
    <property type="protein sequence ID" value="CAL5064888.1"/>
    <property type="molecule type" value="Genomic_DNA"/>
</dbReference>
<feature type="region of interest" description="Disordered" evidence="1">
    <location>
        <begin position="25"/>
        <end position="61"/>
    </location>
</feature>
<proteinExistence type="predicted"/>
<dbReference type="SUPFAM" id="SSF81383">
    <property type="entry name" value="F-box domain"/>
    <property type="match status" value="1"/>
</dbReference>
<dbReference type="Proteomes" id="UP001497457">
    <property type="component" value="Chromosome 5rd"/>
</dbReference>
<feature type="domain" description="F-box" evidence="2">
    <location>
        <begin position="65"/>
        <end position="106"/>
    </location>
</feature>
<dbReference type="InterPro" id="IPR001810">
    <property type="entry name" value="F-box_dom"/>
</dbReference>
<organism evidence="3 4">
    <name type="scientific">Urochloa decumbens</name>
    <dbReference type="NCBI Taxonomy" id="240449"/>
    <lineage>
        <taxon>Eukaryota</taxon>
        <taxon>Viridiplantae</taxon>
        <taxon>Streptophyta</taxon>
        <taxon>Embryophyta</taxon>
        <taxon>Tracheophyta</taxon>
        <taxon>Spermatophyta</taxon>
        <taxon>Magnoliopsida</taxon>
        <taxon>Liliopsida</taxon>
        <taxon>Poales</taxon>
        <taxon>Poaceae</taxon>
        <taxon>PACMAD clade</taxon>
        <taxon>Panicoideae</taxon>
        <taxon>Panicodae</taxon>
        <taxon>Paniceae</taxon>
        <taxon>Melinidinae</taxon>
        <taxon>Urochloa</taxon>
    </lineage>
</organism>
<evidence type="ECO:0000313" key="3">
    <source>
        <dbReference type="EMBL" id="CAL5064888.1"/>
    </source>
</evidence>
<dbReference type="InterPro" id="IPR036047">
    <property type="entry name" value="F-box-like_dom_sf"/>
</dbReference>
<dbReference type="AlphaFoldDB" id="A0ABC9EX36"/>
<dbReference type="Gene3D" id="1.20.1280.50">
    <property type="match status" value="1"/>
</dbReference>
<sequence>MKYSVTGCTRSLLCYSICMGSNRRRQPRRRRDEPTNKAPKPTAASRSDEEQHPAGEATPAVHDHVPDHVLELILLRLDSSVSLVRAASVCKRWCRVVADAGFLARFRLRVPLVLGHYHNFVHQRPAFEPSSPTPKRNSTPFSLDFVPEFRGTWEAVDSRDGLLLLRNNNLRSLSSFDDPDLAVCEPKTRRYQPISMPAGNLSTGPAHLLGLFLLRGGATGIRHGGELSASMSNFEVLMVVLRAHMLDSSRGVPGARVYHGTKCCWREVRCEWTGNVDVPATAASFYFAGRANGCLYWGLKGSSRAAALVLDEATAGVSLEALPACMEGWSEAWCFRVVGGGDDGSLRAVRLTENNLRVFRRLKAGGEWMMLEKLVQFPKDIHGFLGRAMIMAADETYALVMPRHSCGPFRVDLETLAVERVRERNGSCKGPGYPYELPWPPILKP</sequence>
<dbReference type="PANTHER" id="PTHR33207">
    <property type="entry name" value="F-BOX DOMAIN CONTAINING PROTEIN-RELATED"/>
    <property type="match status" value="1"/>
</dbReference>
<evidence type="ECO:0000259" key="2">
    <source>
        <dbReference type="SMART" id="SM00256"/>
    </source>
</evidence>
<name>A0ABC9EX36_9POAL</name>
<keyword evidence="4" id="KW-1185">Reference proteome</keyword>
<protein>
    <recommendedName>
        <fullName evidence="2">F-box domain-containing protein</fullName>
    </recommendedName>
</protein>